<name>A0A1Z4BXD7_9GAMM</name>
<dbReference type="Proteomes" id="UP000237423">
    <property type="component" value="Unassembled WGS sequence"/>
</dbReference>
<dbReference type="Proteomes" id="UP000197019">
    <property type="component" value="Chromosome"/>
</dbReference>
<evidence type="ECO:0000313" key="4">
    <source>
        <dbReference type="Proteomes" id="UP000197019"/>
    </source>
</evidence>
<reference evidence="3 5" key="2">
    <citation type="submission" date="2017-11" db="EMBL/GenBank/DDBJ databases">
        <title>Draft Genome Sequence of Methylobacter psychrotolerans Sph1T, an Obligate Methanotroph from Low-Temperature Environments.</title>
        <authorList>
            <person name="Oshkin I.Y."/>
            <person name="Miroshnikov K."/>
            <person name="Belova S.E."/>
            <person name="Korzhenkov A."/>
            <person name="Toshchakov S.V."/>
            <person name="Dedysh S.N."/>
        </authorList>
    </citation>
    <scope>NUCLEOTIDE SEQUENCE [LARGE SCALE GENOMIC DNA]</scope>
    <source>
        <strain evidence="3 5">Sph1</strain>
    </source>
</reference>
<evidence type="ECO:0000313" key="5">
    <source>
        <dbReference type="Proteomes" id="UP000237423"/>
    </source>
</evidence>
<organism evidence="2 4">
    <name type="scientific">Methylovulum psychrotolerans</name>
    <dbReference type="NCBI Taxonomy" id="1704499"/>
    <lineage>
        <taxon>Bacteria</taxon>
        <taxon>Pseudomonadati</taxon>
        <taxon>Pseudomonadota</taxon>
        <taxon>Gammaproteobacteria</taxon>
        <taxon>Methylococcales</taxon>
        <taxon>Methylococcaceae</taxon>
        <taxon>Methylovulum</taxon>
    </lineage>
</organism>
<proteinExistence type="predicted"/>
<dbReference type="AlphaFoldDB" id="A0A1Z4BXD7"/>
<feature type="region of interest" description="Disordered" evidence="1">
    <location>
        <begin position="75"/>
        <end position="94"/>
    </location>
</feature>
<dbReference type="RefSeq" id="WP_088618806.1">
    <property type="nucleotide sequence ID" value="NZ_CP022129.1"/>
</dbReference>
<reference evidence="2 4" key="1">
    <citation type="submission" date="2017-06" db="EMBL/GenBank/DDBJ databases">
        <title>Genome Sequencing of the methanotroph Methylovulum psychrotolerants str. HV10-M2 isolated from a high-altitude environment.</title>
        <authorList>
            <person name="Mateos-Rivera A."/>
        </authorList>
    </citation>
    <scope>NUCLEOTIDE SEQUENCE [LARGE SCALE GENOMIC DNA]</scope>
    <source>
        <strain evidence="2 4">HV10_M2</strain>
    </source>
</reference>
<dbReference type="EMBL" id="CP022129">
    <property type="protein sequence ID" value="ASF45931.1"/>
    <property type="molecule type" value="Genomic_DNA"/>
</dbReference>
<feature type="compositionally biased region" description="Polar residues" evidence="1">
    <location>
        <begin position="75"/>
        <end position="86"/>
    </location>
</feature>
<evidence type="ECO:0000256" key="1">
    <source>
        <dbReference type="SAM" id="MobiDB-lite"/>
    </source>
</evidence>
<keyword evidence="4" id="KW-1185">Reference proteome</keyword>
<dbReference type="EMBL" id="PGFZ01000001">
    <property type="protein sequence ID" value="POZ53560.1"/>
    <property type="molecule type" value="Genomic_DNA"/>
</dbReference>
<accession>A0A1Z4BXD7</accession>
<dbReference type="OrthoDB" id="5679056at2"/>
<sequence length="94" mass="10530">MKLKTPDEVKEMFYKKGISLTEWARTHDIPRHVVSDLLRGKCIGRRGQSHKAAVLLGIKDGNEADGLNSWQKLNNGTDTHTISGRGNSLDKIKF</sequence>
<evidence type="ECO:0000313" key="3">
    <source>
        <dbReference type="EMBL" id="POZ53560.1"/>
    </source>
</evidence>
<evidence type="ECO:0008006" key="6">
    <source>
        <dbReference type="Google" id="ProtNLM"/>
    </source>
</evidence>
<protein>
    <recommendedName>
        <fullName evidence="6">DNA-binding protein</fullName>
    </recommendedName>
</protein>
<evidence type="ECO:0000313" key="2">
    <source>
        <dbReference type="EMBL" id="ASF45931.1"/>
    </source>
</evidence>
<gene>
    <name evidence="3" type="ORF">AADEFJLK_00588</name>
    <name evidence="2" type="ORF">CEK71_07480</name>
</gene>
<dbReference type="NCBIfam" id="TIGR04111">
    <property type="entry name" value="BcepMu_gp16"/>
    <property type="match status" value="1"/>
</dbReference>
<dbReference type="InterPro" id="IPR026365">
    <property type="entry name" value="BcepMu_gp16"/>
</dbReference>
<dbReference type="KEGG" id="mpsy:CEK71_07480"/>